<evidence type="ECO:0000313" key="2">
    <source>
        <dbReference type="Proteomes" id="UP001557470"/>
    </source>
</evidence>
<accession>A0ABD0XHW3</accession>
<dbReference type="AlphaFoldDB" id="A0ABD0XHW3"/>
<sequence>MLQKGGGARRKANLGKKAPQIAITWAIIVTSTVPPTADSENCACSYCTEKNVGLQTDSKTSPCCCCCGGRPVKRRMSQQQPANEALYTSEGEAKSFGKRLLLN</sequence>
<evidence type="ECO:0000313" key="1">
    <source>
        <dbReference type="EMBL" id="KAL1021038.1"/>
    </source>
</evidence>
<proteinExistence type="predicted"/>
<dbReference type="EMBL" id="JAGEUA010000001">
    <property type="protein sequence ID" value="KAL1021038.1"/>
    <property type="molecule type" value="Genomic_DNA"/>
</dbReference>
<dbReference type="Proteomes" id="UP001557470">
    <property type="component" value="Unassembled WGS sequence"/>
</dbReference>
<keyword evidence="2" id="KW-1185">Reference proteome</keyword>
<protein>
    <submittedName>
        <fullName evidence="1">Uncharacterized protein</fullName>
    </submittedName>
</protein>
<organism evidence="1 2">
    <name type="scientific">Umbra pygmaea</name>
    <name type="common">Eastern mudminnow</name>
    <dbReference type="NCBI Taxonomy" id="75934"/>
    <lineage>
        <taxon>Eukaryota</taxon>
        <taxon>Metazoa</taxon>
        <taxon>Chordata</taxon>
        <taxon>Craniata</taxon>
        <taxon>Vertebrata</taxon>
        <taxon>Euteleostomi</taxon>
        <taxon>Actinopterygii</taxon>
        <taxon>Neopterygii</taxon>
        <taxon>Teleostei</taxon>
        <taxon>Protacanthopterygii</taxon>
        <taxon>Esociformes</taxon>
        <taxon>Umbridae</taxon>
        <taxon>Umbra</taxon>
    </lineage>
</organism>
<name>A0ABD0XHW3_UMBPY</name>
<gene>
    <name evidence="1" type="ORF">UPYG_G00007910</name>
</gene>
<comment type="caution">
    <text evidence="1">The sequence shown here is derived from an EMBL/GenBank/DDBJ whole genome shotgun (WGS) entry which is preliminary data.</text>
</comment>
<reference evidence="1 2" key="1">
    <citation type="submission" date="2024-06" db="EMBL/GenBank/DDBJ databases">
        <authorList>
            <person name="Pan Q."/>
            <person name="Wen M."/>
            <person name="Jouanno E."/>
            <person name="Zahm M."/>
            <person name="Klopp C."/>
            <person name="Cabau C."/>
            <person name="Louis A."/>
            <person name="Berthelot C."/>
            <person name="Parey E."/>
            <person name="Roest Crollius H."/>
            <person name="Montfort J."/>
            <person name="Robinson-Rechavi M."/>
            <person name="Bouchez O."/>
            <person name="Lampietro C."/>
            <person name="Lopez Roques C."/>
            <person name="Donnadieu C."/>
            <person name="Postlethwait J."/>
            <person name="Bobe J."/>
            <person name="Verreycken H."/>
            <person name="Guiguen Y."/>
        </authorList>
    </citation>
    <scope>NUCLEOTIDE SEQUENCE [LARGE SCALE GENOMIC DNA]</scope>
    <source>
        <strain evidence="1">Up_M1</strain>
        <tissue evidence="1">Testis</tissue>
    </source>
</reference>